<dbReference type="Gene3D" id="1.20.120.520">
    <property type="entry name" value="nmb1532 protein domain like"/>
    <property type="match status" value="1"/>
</dbReference>
<name>A0A852W6I2_PSEA5</name>
<sequence>MTTARDTRTADLVGITLAHRVMRVDLHRLADAARAIADGAPCPDRRARALRTWLEHLEHEIHGHHTAEDDIAWPVIARHAGHAVDLDELSDDHGRLDPLLAAVREAAAAVVAASQGPARAQAAGVLADRLAVVRDEIDEHLDAEERDLFPVIERHVPADDWDAVVAQVQKSGPGLRFMLPRIVAVTTPQEWAGMRREAGPVVVLMERLLRGGYRRRCALVFGTS</sequence>
<dbReference type="EMBL" id="JACCCZ010000001">
    <property type="protein sequence ID" value="NYG01092.1"/>
    <property type="molecule type" value="Genomic_DNA"/>
</dbReference>
<evidence type="ECO:0000259" key="1">
    <source>
        <dbReference type="Pfam" id="PF01814"/>
    </source>
</evidence>
<protein>
    <submittedName>
        <fullName evidence="2">Iron-sulfur cluster repair protein YtfE (RIC family)</fullName>
    </submittedName>
</protein>
<comment type="caution">
    <text evidence="2">The sequence shown here is derived from an EMBL/GenBank/DDBJ whole genome shotgun (WGS) entry which is preliminary data.</text>
</comment>
<dbReference type="InterPro" id="IPR012312">
    <property type="entry name" value="Hemerythrin-like"/>
</dbReference>
<dbReference type="CDD" id="cd12108">
    <property type="entry name" value="Hr-like"/>
    <property type="match status" value="1"/>
</dbReference>
<dbReference type="Pfam" id="PF01814">
    <property type="entry name" value="Hemerythrin"/>
    <property type="match status" value="1"/>
</dbReference>
<dbReference type="RefSeq" id="WP_179760614.1">
    <property type="nucleotide sequence ID" value="NZ_BAAAJZ010000008.1"/>
</dbReference>
<dbReference type="AlphaFoldDB" id="A0A852W6I2"/>
<gene>
    <name evidence="2" type="ORF">HDA37_001377</name>
</gene>
<feature type="domain" description="Hemerythrin-like" evidence="1">
    <location>
        <begin position="16"/>
        <end position="151"/>
    </location>
</feature>
<dbReference type="Proteomes" id="UP000549695">
    <property type="component" value="Unassembled WGS sequence"/>
</dbReference>
<evidence type="ECO:0000313" key="3">
    <source>
        <dbReference type="Proteomes" id="UP000549695"/>
    </source>
</evidence>
<accession>A0A852W6I2</accession>
<organism evidence="2 3">
    <name type="scientific">Pseudonocardia alni</name>
    <name type="common">Amycolata alni</name>
    <dbReference type="NCBI Taxonomy" id="33907"/>
    <lineage>
        <taxon>Bacteria</taxon>
        <taxon>Bacillati</taxon>
        <taxon>Actinomycetota</taxon>
        <taxon>Actinomycetes</taxon>
        <taxon>Pseudonocardiales</taxon>
        <taxon>Pseudonocardiaceae</taxon>
        <taxon>Pseudonocardia</taxon>
    </lineage>
</organism>
<reference evidence="2 3" key="1">
    <citation type="submission" date="2020-07" db="EMBL/GenBank/DDBJ databases">
        <title>Sequencing the genomes of 1000 actinobacteria strains.</title>
        <authorList>
            <person name="Klenk H.-P."/>
        </authorList>
    </citation>
    <scope>NUCLEOTIDE SEQUENCE [LARGE SCALE GENOMIC DNA]</scope>
    <source>
        <strain evidence="2 3">DSM 44749</strain>
    </source>
</reference>
<keyword evidence="3" id="KW-1185">Reference proteome</keyword>
<evidence type="ECO:0000313" key="2">
    <source>
        <dbReference type="EMBL" id="NYG01092.1"/>
    </source>
</evidence>
<proteinExistence type="predicted"/>
<dbReference type="GeneID" id="98051175"/>